<keyword evidence="2 4" id="KW-0238">DNA-binding</keyword>
<accession>A0ABV4DYM2</accession>
<dbReference type="InterPro" id="IPR036271">
    <property type="entry name" value="Tet_transcr_reg_TetR-rel_C_sf"/>
</dbReference>
<keyword evidence="3" id="KW-0804">Transcription</keyword>
<organism evidence="6 7">
    <name type="scientific">Clostridium lapidicellarium</name>
    <dbReference type="NCBI Taxonomy" id="3240931"/>
    <lineage>
        <taxon>Bacteria</taxon>
        <taxon>Bacillati</taxon>
        <taxon>Bacillota</taxon>
        <taxon>Clostridia</taxon>
        <taxon>Eubacteriales</taxon>
        <taxon>Clostridiaceae</taxon>
        <taxon>Clostridium</taxon>
    </lineage>
</organism>
<evidence type="ECO:0000313" key="6">
    <source>
        <dbReference type="EMBL" id="MEY8763994.1"/>
    </source>
</evidence>
<dbReference type="PANTHER" id="PTHR47506">
    <property type="entry name" value="TRANSCRIPTIONAL REGULATORY PROTEIN"/>
    <property type="match status" value="1"/>
</dbReference>
<gene>
    <name evidence="6" type="ORF">AB8S09_10145</name>
</gene>
<proteinExistence type="predicted"/>
<reference evidence="6 7" key="1">
    <citation type="submission" date="2024-08" db="EMBL/GenBank/DDBJ databases">
        <title>Clostridium lapicellarii sp. nov., and Clostridium renhuaiense sp. nov., two species isolated from the mud in a fermentation cellar used for producing sauce-flavour Chinese liquors.</title>
        <authorList>
            <person name="Yang F."/>
            <person name="Wang H."/>
            <person name="Chen L.Q."/>
            <person name="Zhou N."/>
            <person name="Lu J.J."/>
            <person name="Pu X.X."/>
            <person name="Wan B."/>
            <person name="Wang L."/>
            <person name="Liu S.J."/>
        </authorList>
    </citation>
    <scope>NUCLEOTIDE SEQUENCE [LARGE SCALE GENOMIC DNA]</scope>
    <source>
        <strain evidence="6 7">MT-113</strain>
    </source>
</reference>
<evidence type="ECO:0000256" key="2">
    <source>
        <dbReference type="ARBA" id="ARBA00023125"/>
    </source>
</evidence>
<evidence type="ECO:0000256" key="1">
    <source>
        <dbReference type="ARBA" id="ARBA00023015"/>
    </source>
</evidence>
<evidence type="ECO:0000256" key="4">
    <source>
        <dbReference type="PROSITE-ProRule" id="PRU00335"/>
    </source>
</evidence>
<keyword evidence="7" id="KW-1185">Reference proteome</keyword>
<dbReference type="SUPFAM" id="SSF46689">
    <property type="entry name" value="Homeodomain-like"/>
    <property type="match status" value="1"/>
</dbReference>
<dbReference type="SUPFAM" id="SSF48498">
    <property type="entry name" value="Tetracyclin repressor-like, C-terminal domain"/>
    <property type="match status" value="1"/>
</dbReference>
<dbReference type="Proteomes" id="UP001565220">
    <property type="component" value="Unassembled WGS sequence"/>
</dbReference>
<comment type="caution">
    <text evidence="6">The sequence shown here is derived from an EMBL/GenBank/DDBJ whole genome shotgun (WGS) entry which is preliminary data.</text>
</comment>
<dbReference type="InterPro" id="IPR054156">
    <property type="entry name" value="YxaF_TetR_C"/>
</dbReference>
<feature type="DNA-binding region" description="H-T-H motif" evidence="4">
    <location>
        <begin position="28"/>
        <end position="47"/>
    </location>
</feature>
<dbReference type="PROSITE" id="PS50977">
    <property type="entry name" value="HTH_TETR_2"/>
    <property type="match status" value="1"/>
</dbReference>
<sequence>MNSKNNSREKILNTAAKLFQIKGFNATGLNEILKESKSPKGSLYYYFPDGKEQLALEAIQLANKSIIKRVGTALNEYSDPIKAIKYLINNIMNDLKKENKLQDISISLIALETYSSNEILREACKNVFMALSHVYAEKLLQNGFTEQKAEELGMAIETMIEGAITVSVTRKDTVPLATIGNIIGILLSQN</sequence>
<dbReference type="Pfam" id="PF21993">
    <property type="entry name" value="TetR_C_13_2"/>
    <property type="match status" value="1"/>
</dbReference>
<dbReference type="Pfam" id="PF00440">
    <property type="entry name" value="TetR_N"/>
    <property type="match status" value="1"/>
</dbReference>
<evidence type="ECO:0000313" key="7">
    <source>
        <dbReference type="Proteomes" id="UP001565220"/>
    </source>
</evidence>
<dbReference type="RefSeq" id="WP_294181814.1">
    <property type="nucleotide sequence ID" value="NZ_JBGFFE010000014.1"/>
</dbReference>
<dbReference type="EMBL" id="JBGFFE010000014">
    <property type="protein sequence ID" value="MEY8763994.1"/>
    <property type="molecule type" value="Genomic_DNA"/>
</dbReference>
<feature type="domain" description="HTH tetR-type" evidence="5">
    <location>
        <begin position="5"/>
        <end position="65"/>
    </location>
</feature>
<evidence type="ECO:0000259" key="5">
    <source>
        <dbReference type="PROSITE" id="PS50977"/>
    </source>
</evidence>
<name>A0ABV4DYM2_9CLOT</name>
<dbReference type="PANTHER" id="PTHR47506:SF3">
    <property type="entry name" value="HTH-TYPE TRANSCRIPTIONAL REGULATOR LMRA"/>
    <property type="match status" value="1"/>
</dbReference>
<protein>
    <submittedName>
        <fullName evidence="6">TetR/AcrR family transcriptional regulator</fullName>
    </submittedName>
</protein>
<dbReference type="Gene3D" id="1.10.357.10">
    <property type="entry name" value="Tetracycline Repressor, domain 2"/>
    <property type="match status" value="1"/>
</dbReference>
<keyword evidence="1" id="KW-0805">Transcription regulation</keyword>
<dbReference type="InterPro" id="IPR009057">
    <property type="entry name" value="Homeodomain-like_sf"/>
</dbReference>
<dbReference type="InterPro" id="IPR001647">
    <property type="entry name" value="HTH_TetR"/>
</dbReference>
<evidence type="ECO:0000256" key="3">
    <source>
        <dbReference type="ARBA" id="ARBA00023163"/>
    </source>
</evidence>